<comment type="subcellular location">
    <subcellularLocation>
        <location evidence="1">Cell inner membrane</location>
        <topology evidence="1">Multi-pass membrane protein</topology>
    </subcellularLocation>
    <subcellularLocation>
        <location evidence="9">Cell membrane</location>
        <topology evidence="9">Multi-pass membrane protein</topology>
    </subcellularLocation>
</comment>
<evidence type="ECO:0000256" key="6">
    <source>
        <dbReference type="ARBA" id="ARBA00022692"/>
    </source>
</evidence>
<feature type="transmembrane region" description="Helical" evidence="9">
    <location>
        <begin position="48"/>
        <end position="70"/>
    </location>
</feature>
<evidence type="ECO:0000256" key="9">
    <source>
        <dbReference type="RuleBase" id="RU361157"/>
    </source>
</evidence>
<dbReference type="InterPro" id="IPR047817">
    <property type="entry name" value="ABC2_TM_bact-type"/>
</dbReference>
<dbReference type="GO" id="GO:0005886">
    <property type="term" value="C:plasma membrane"/>
    <property type="evidence" value="ECO:0007669"/>
    <property type="project" value="UniProtKB-SubCell"/>
</dbReference>
<evidence type="ECO:0000256" key="7">
    <source>
        <dbReference type="ARBA" id="ARBA00022989"/>
    </source>
</evidence>
<feature type="domain" description="ABC transmembrane type-2" evidence="10">
    <location>
        <begin position="49"/>
        <end position="267"/>
    </location>
</feature>
<feature type="transmembrane region" description="Helical" evidence="9">
    <location>
        <begin position="155"/>
        <end position="177"/>
    </location>
</feature>
<accession>A0A7C4RT25</accession>
<feature type="transmembrane region" description="Helical" evidence="9">
    <location>
        <begin position="189"/>
        <end position="208"/>
    </location>
</feature>
<keyword evidence="7 9" id="KW-1133">Transmembrane helix</keyword>
<organism evidence="11">
    <name type="scientific">Desulfatirhabdium butyrativorans</name>
    <dbReference type="NCBI Taxonomy" id="340467"/>
    <lineage>
        <taxon>Bacteria</taxon>
        <taxon>Pseudomonadati</taxon>
        <taxon>Thermodesulfobacteriota</taxon>
        <taxon>Desulfobacteria</taxon>
        <taxon>Desulfobacterales</taxon>
        <taxon>Desulfatirhabdiaceae</taxon>
        <taxon>Desulfatirhabdium</taxon>
    </lineage>
</organism>
<comment type="similarity">
    <text evidence="2 9">Belongs to the ABC-2 integral membrane protein family.</text>
</comment>
<keyword evidence="3 9" id="KW-0813">Transport</keyword>
<evidence type="ECO:0000256" key="1">
    <source>
        <dbReference type="ARBA" id="ARBA00004429"/>
    </source>
</evidence>
<dbReference type="PROSITE" id="PS51012">
    <property type="entry name" value="ABC_TM2"/>
    <property type="match status" value="1"/>
</dbReference>
<protein>
    <recommendedName>
        <fullName evidence="9">Transport permease protein</fullName>
    </recommendedName>
</protein>
<dbReference type="PANTHER" id="PTHR30413">
    <property type="entry name" value="INNER MEMBRANE TRANSPORT PERMEASE"/>
    <property type="match status" value="1"/>
</dbReference>
<name>A0A7C4RT25_9BACT</name>
<feature type="transmembrane region" description="Helical" evidence="9">
    <location>
        <begin position="243"/>
        <end position="260"/>
    </location>
</feature>
<proteinExistence type="inferred from homology"/>
<keyword evidence="4 9" id="KW-1003">Cell membrane</keyword>
<dbReference type="GO" id="GO:0140359">
    <property type="term" value="F:ABC-type transporter activity"/>
    <property type="evidence" value="ECO:0007669"/>
    <property type="project" value="InterPro"/>
</dbReference>
<dbReference type="AlphaFoldDB" id="A0A7C4RT25"/>
<gene>
    <name evidence="11" type="ORF">ENS29_11465</name>
</gene>
<evidence type="ECO:0000256" key="3">
    <source>
        <dbReference type="ARBA" id="ARBA00022448"/>
    </source>
</evidence>
<keyword evidence="8 9" id="KW-0472">Membrane</keyword>
<feature type="transmembrane region" description="Helical" evidence="9">
    <location>
        <begin position="127"/>
        <end position="148"/>
    </location>
</feature>
<evidence type="ECO:0000256" key="5">
    <source>
        <dbReference type="ARBA" id="ARBA00022519"/>
    </source>
</evidence>
<evidence type="ECO:0000259" key="10">
    <source>
        <dbReference type="PROSITE" id="PS51012"/>
    </source>
</evidence>
<dbReference type="Pfam" id="PF01061">
    <property type="entry name" value="ABC2_membrane"/>
    <property type="match status" value="1"/>
</dbReference>
<evidence type="ECO:0000256" key="8">
    <source>
        <dbReference type="ARBA" id="ARBA00023136"/>
    </source>
</evidence>
<keyword evidence="6 9" id="KW-0812">Transmembrane</keyword>
<sequence length="275" mass="31523">MTPPALPSLSERSSFDSMLPNSSKLLYSIDLILHLSRRNFLLRYRGSLLGVLWSLLVPFSQLLVLVFVFGKVLPLQIEGYPAFVFTALLPWNWFSYCLSSAGALFIGNRDLMRIPTFDPMILVVVDVLVNLTLFILFLPILLLILLLYDRPFTPVIVTLPVILSIQAMLVIGFSLIVATCNVFYRDVQYIVSVGLMLLFYLTPVFYAVKNLDHSYQWMFYLNPMAVLIDSYRSILYWGYPPPWIHLAAVGAVSLLLLWAAQRFYRKRLPDMIDLL</sequence>
<reference evidence="11" key="1">
    <citation type="journal article" date="2020" name="mSystems">
        <title>Genome- and Community-Level Interaction Insights into Carbon Utilization and Element Cycling Functions of Hydrothermarchaeota in Hydrothermal Sediment.</title>
        <authorList>
            <person name="Zhou Z."/>
            <person name="Liu Y."/>
            <person name="Xu W."/>
            <person name="Pan J."/>
            <person name="Luo Z.H."/>
            <person name="Li M."/>
        </authorList>
    </citation>
    <scope>NUCLEOTIDE SEQUENCE [LARGE SCALE GENOMIC DNA]</scope>
    <source>
        <strain evidence="11">SpSt-477</strain>
    </source>
</reference>
<evidence type="ECO:0000313" key="11">
    <source>
        <dbReference type="EMBL" id="HGU33462.1"/>
    </source>
</evidence>
<keyword evidence="5" id="KW-0997">Cell inner membrane</keyword>
<dbReference type="InterPro" id="IPR013525">
    <property type="entry name" value="ABC2_TM"/>
</dbReference>
<evidence type="ECO:0000256" key="4">
    <source>
        <dbReference type="ARBA" id="ARBA00022475"/>
    </source>
</evidence>
<dbReference type="EMBL" id="DSUH01000263">
    <property type="protein sequence ID" value="HGU33462.1"/>
    <property type="molecule type" value="Genomic_DNA"/>
</dbReference>
<dbReference type="PANTHER" id="PTHR30413:SF8">
    <property type="entry name" value="TRANSPORT PERMEASE PROTEIN"/>
    <property type="match status" value="1"/>
</dbReference>
<evidence type="ECO:0000256" key="2">
    <source>
        <dbReference type="ARBA" id="ARBA00007783"/>
    </source>
</evidence>
<feature type="transmembrane region" description="Helical" evidence="9">
    <location>
        <begin position="82"/>
        <end position="107"/>
    </location>
</feature>
<dbReference type="GO" id="GO:0015920">
    <property type="term" value="P:lipopolysaccharide transport"/>
    <property type="evidence" value="ECO:0007669"/>
    <property type="project" value="TreeGrafter"/>
</dbReference>
<comment type="caution">
    <text evidence="11">The sequence shown here is derived from an EMBL/GenBank/DDBJ whole genome shotgun (WGS) entry which is preliminary data.</text>
</comment>